<evidence type="ECO:0000259" key="2">
    <source>
        <dbReference type="Pfam" id="PF25967"/>
    </source>
</evidence>
<evidence type="ECO:0000313" key="3">
    <source>
        <dbReference type="EMBL" id="TVM19397.1"/>
    </source>
</evidence>
<comment type="similarity">
    <text evidence="1">Belongs to the membrane fusion protein (MFP) (TC 8.A.1) family.</text>
</comment>
<dbReference type="PANTHER" id="PTHR30469">
    <property type="entry name" value="MULTIDRUG RESISTANCE PROTEIN MDTA"/>
    <property type="match status" value="1"/>
</dbReference>
<dbReference type="InterPro" id="IPR006143">
    <property type="entry name" value="RND_pump_MFP"/>
</dbReference>
<dbReference type="Gene3D" id="2.40.420.20">
    <property type="match status" value="1"/>
</dbReference>
<dbReference type="EMBL" id="QMIE01000002">
    <property type="protein sequence ID" value="TVM19397.1"/>
    <property type="molecule type" value="Genomic_DNA"/>
</dbReference>
<dbReference type="Gene3D" id="2.40.30.170">
    <property type="match status" value="1"/>
</dbReference>
<accession>A0A7M3MIW4</accession>
<organism evidence="3 4">
    <name type="scientific">Oceanidesulfovibrio indonesiensis</name>
    <dbReference type="NCBI Taxonomy" id="54767"/>
    <lineage>
        <taxon>Bacteria</taxon>
        <taxon>Pseudomonadati</taxon>
        <taxon>Thermodesulfobacteriota</taxon>
        <taxon>Desulfovibrionia</taxon>
        <taxon>Desulfovibrionales</taxon>
        <taxon>Desulfovibrionaceae</taxon>
        <taxon>Oceanidesulfovibrio</taxon>
    </lineage>
</organism>
<keyword evidence="4" id="KW-1185">Reference proteome</keyword>
<dbReference type="InterPro" id="IPR058627">
    <property type="entry name" value="MdtA-like_C"/>
</dbReference>
<dbReference type="Proteomes" id="UP000448292">
    <property type="component" value="Unassembled WGS sequence"/>
</dbReference>
<proteinExistence type="inferred from homology"/>
<dbReference type="Gene3D" id="2.40.50.100">
    <property type="match status" value="1"/>
</dbReference>
<feature type="domain" description="Multidrug resistance protein MdtA-like C-terminal permuted SH3" evidence="2">
    <location>
        <begin position="289"/>
        <end position="349"/>
    </location>
</feature>
<dbReference type="OrthoDB" id="9801814at2"/>
<evidence type="ECO:0000313" key="4">
    <source>
        <dbReference type="Proteomes" id="UP000448292"/>
    </source>
</evidence>
<dbReference type="Pfam" id="PF25967">
    <property type="entry name" value="RND-MFP_C"/>
    <property type="match status" value="1"/>
</dbReference>
<comment type="caution">
    <text evidence="3">The sequence shown here is derived from an EMBL/GenBank/DDBJ whole genome shotgun (WGS) entry which is preliminary data.</text>
</comment>
<reference evidence="3 4" key="1">
    <citation type="submission" date="2018-06" db="EMBL/GenBank/DDBJ databases">
        <title>Complete genome of Desulfovibrio indonesiensis P37SLT.</title>
        <authorList>
            <person name="Crispim J.S."/>
            <person name="Vidigal P.M.P."/>
            <person name="Silva L.C.F."/>
            <person name="Laguardia C.N."/>
            <person name="Araujo L.C."/>
            <person name="Dias R.S."/>
            <person name="Sousa M.P."/>
            <person name="Paula S.O."/>
            <person name="Silva C."/>
        </authorList>
    </citation>
    <scope>NUCLEOTIDE SEQUENCE [LARGE SCALE GENOMIC DNA]</scope>
    <source>
        <strain evidence="3 4">P37SLT</strain>
    </source>
</reference>
<gene>
    <name evidence="3" type="ORF">DPQ33_03280</name>
</gene>
<dbReference type="SUPFAM" id="SSF111369">
    <property type="entry name" value="HlyD-like secretion proteins"/>
    <property type="match status" value="1"/>
</dbReference>
<dbReference type="NCBIfam" id="TIGR01730">
    <property type="entry name" value="RND_mfp"/>
    <property type="match status" value="1"/>
</dbReference>
<dbReference type="RefSeq" id="WP_144301753.1">
    <property type="nucleotide sequence ID" value="NZ_QMIE01000002.1"/>
</dbReference>
<dbReference type="AlphaFoldDB" id="A0A7M3MIW4"/>
<dbReference type="PANTHER" id="PTHR30469:SF20">
    <property type="entry name" value="EFFLUX RND TRANSPORTER PERIPLASMIC ADAPTOR SUBUNIT"/>
    <property type="match status" value="1"/>
</dbReference>
<sequence length="369" mass="39639">MKRLILITILTATVAGAGFLFWCGVPQQAFGNGDEAQAAPQPVRPVPTERVLPAPGSSIREFPATVQAARRVDMSFSVGGVLIELNGDAGRVVKEGEVIARLDPRDFENAVSSAEATHDEALQNLKRTRTLREKNVTTQSELDNAQAAFETAAAELRIRRKALEDTVMRAHFDGVVARRYVENHEHIKENTPVLSLQSIAELEVSFQVPERVLARYGDAALAGVQVRFGADGDTWRNARVREVSADADTVTRTYEVVAAVESPEDLKVLSGMTAEARLSLPTGLAGNGAVLAPMAAVFGGSDGGSYVWIIEDDAAPPRKTRVELGTMRDEGVEVLTGLEPGQRVAVAGVHSLSEHMVVRPMRAGAEGLE</sequence>
<evidence type="ECO:0000256" key="1">
    <source>
        <dbReference type="ARBA" id="ARBA00009477"/>
    </source>
</evidence>
<dbReference type="GO" id="GO:1990281">
    <property type="term" value="C:efflux pump complex"/>
    <property type="evidence" value="ECO:0007669"/>
    <property type="project" value="TreeGrafter"/>
</dbReference>
<dbReference type="GO" id="GO:0015562">
    <property type="term" value="F:efflux transmembrane transporter activity"/>
    <property type="evidence" value="ECO:0007669"/>
    <property type="project" value="TreeGrafter"/>
</dbReference>
<protein>
    <recommendedName>
        <fullName evidence="2">Multidrug resistance protein MdtA-like C-terminal permuted SH3 domain-containing protein</fullName>
    </recommendedName>
</protein>
<dbReference type="Gene3D" id="1.10.287.470">
    <property type="entry name" value="Helix hairpin bin"/>
    <property type="match status" value="1"/>
</dbReference>
<name>A0A7M3MIW4_9BACT</name>